<dbReference type="EC" id="2.7.8.5" evidence="4 15"/>
<name>A0ABZ2M9V3_9BACT</name>
<dbReference type="RefSeq" id="WP_394828904.1">
    <property type="nucleotide sequence ID" value="NZ_CP089984.1"/>
</dbReference>
<evidence type="ECO:0000313" key="18">
    <source>
        <dbReference type="EMBL" id="WXB19280.1"/>
    </source>
</evidence>
<evidence type="ECO:0000256" key="2">
    <source>
        <dbReference type="ARBA" id="ARBA00005042"/>
    </source>
</evidence>
<feature type="transmembrane region" description="Helical" evidence="17">
    <location>
        <begin position="189"/>
        <end position="209"/>
    </location>
</feature>
<dbReference type="NCBIfam" id="TIGR00560">
    <property type="entry name" value="pgsA"/>
    <property type="match status" value="1"/>
</dbReference>
<evidence type="ECO:0000256" key="8">
    <source>
        <dbReference type="ARBA" id="ARBA00022692"/>
    </source>
</evidence>
<feature type="transmembrane region" description="Helical" evidence="17">
    <location>
        <begin position="99"/>
        <end position="123"/>
    </location>
</feature>
<feature type="transmembrane region" description="Helical" evidence="17">
    <location>
        <begin position="57"/>
        <end position="79"/>
    </location>
</feature>
<evidence type="ECO:0000256" key="6">
    <source>
        <dbReference type="ARBA" id="ARBA00022516"/>
    </source>
</evidence>
<dbReference type="PROSITE" id="PS00379">
    <property type="entry name" value="CDP_ALCOHOL_P_TRANSF"/>
    <property type="match status" value="1"/>
</dbReference>
<keyword evidence="9 17" id="KW-1133">Transmembrane helix</keyword>
<dbReference type="InterPro" id="IPR000462">
    <property type="entry name" value="CDP-OH_P_trans"/>
</dbReference>
<keyword evidence="7 16" id="KW-0808">Transferase</keyword>
<dbReference type="GO" id="GO:0008444">
    <property type="term" value="F:CDP-diacylglycerol-glycerol-3-phosphate 3-phosphatidyltransferase activity"/>
    <property type="evidence" value="ECO:0007669"/>
    <property type="project" value="UniProtKB-EC"/>
</dbReference>
<dbReference type="PANTHER" id="PTHR14269:SF62">
    <property type="entry name" value="CDP-DIACYLGLYCEROL--GLYCEROL-3-PHOSPHATE 3-PHOSPHATIDYLTRANSFERASE 1, CHLOROPLASTIC"/>
    <property type="match status" value="1"/>
</dbReference>
<dbReference type="EMBL" id="CP089984">
    <property type="protein sequence ID" value="WXB19280.1"/>
    <property type="molecule type" value="Genomic_DNA"/>
</dbReference>
<evidence type="ECO:0000256" key="12">
    <source>
        <dbReference type="ARBA" id="ARBA00023209"/>
    </source>
</evidence>
<comment type="pathway">
    <text evidence="2">Phospholipid metabolism; phosphatidylglycerol biosynthesis; phosphatidylglycerol from CDP-diacylglycerol: step 1/2.</text>
</comment>
<evidence type="ECO:0000256" key="7">
    <source>
        <dbReference type="ARBA" id="ARBA00022679"/>
    </source>
</evidence>
<dbReference type="InterPro" id="IPR004570">
    <property type="entry name" value="Phosphatidylglycerol_P_synth"/>
</dbReference>
<gene>
    <name evidence="18" type="primary">pgsA</name>
    <name evidence="18" type="ORF">LZC94_18855</name>
</gene>
<evidence type="ECO:0000256" key="10">
    <source>
        <dbReference type="ARBA" id="ARBA00023098"/>
    </source>
</evidence>
<evidence type="ECO:0000313" key="19">
    <source>
        <dbReference type="Proteomes" id="UP001370348"/>
    </source>
</evidence>
<dbReference type="Gene3D" id="1.20.120.1760">
    <property type="match status" value="1"/>
</dbReference>
<evidence type="ECO:0000256" key="9">
    <source>
        <dbReference type="ARBA" id="ARBA00022989"/>
    </source>
</evidence>
<keyword evidence="6" id="KW-0444">Lipid biosynthesis</keyword>
<evidence type="ECO:0000256" key="16">
    <source>
        <dbReference type="RuleBase" id="RU003750"/>
    </source>
</evidence>
<evidence type="ECO:0000256" key="1">
    <source>
        <dbReference type="ARBA" id="ARBA00004141"/>
    </source>
</evidence>
<dbReference type="Pfam" id="PF01066">
    <property type="entry name" value="CDP-OH_P_transf"/>
    <property type="match status" value="1"/>
</dbReference>
<reference evidence="18 19" key="1">
    <citation type="submission" date="2021-12" db="EMBL/GenBank/DDBJ databases">
        <title>Discovery of the Pendulisporaceae a myxobacterial family with distinct sporulation behavior and unique specialized metabolism.</title>
        <authorList>
            <person name="Garcia R."/>
            <person name="Popoff A."/>
            <person name="Bader C.D."/>
            <person name="Loehr J."/>
            <person name="Walesch S."/>
            <person name="Walt C."/>
            <person name="Boldt J."/>
            <person name="Bunk B."/>
            <person name="Haeckl F.J.F.P.J."/>
            <person name="Gunesch A.P."/>
            <person name="Birkelbach J."/>
            <person name="Nuebel U."/>
            <person name="Pietschmann T."/>
            <person name="Bach T."/>
            <person name="Mueller R."/>
        </authorList>
    </citation>
    <scope>NUCLEOTIDE SEQUENCE [LARGE SCALE GENOMIC DNA]</scope>
    <source>
        <strain evidence="18 19">MSr11954</strain>
    </source>
</reference>
<organism evidence="18 19">
    <name type="scientific">Pendulispora albinea</name>
    <dbReference type="NCBI Taxonomy" id="2741071"/>
    <lineage>
        <taxon>Bacteria</taxon>
        <taxon>Pseudomonadati</taxon>
        <taxon>Myxococcota</taxon>
        <taxon>Myxococcia</taxon>
        <taxon>Myxococcales</taxon>
        <taxon>Sorangiineae</taxon>
        <taxon>Pendulisporaceae</taxon>
        <taxon>Pendulispora</taxon>
    </lineage>
</organism>
<keyword evidence="13" id="KW-1208">Phospholipid metabolism</keyword>
<dbReference type="InterPro" id="IPR048254">
    <property type="entry name" value="CDP_ALCOHOL_P_TRANSF_CS"/>
</dbReference>
<evidence type="ECO:0000256" key="4">
    <source>
        <dbReference type="ARBA" id="ARBA00013170"/>
    </source>
</evidence>
<accession>A0ABZ2M9V3</accession>
<comment type="similarity">
    <text evidence="3 16">Belongs to the CDP-alcohol phosphatidyltransferase class-I family.</text>
</comment>
<comment type="subcellular location">
    <subcellularLocation>
        <location evidence="1">Membrane</location>
        <topology evidence="1">Multi-pass membrane protein</topology>
    </subcellularLocation>
</comment>
<sequence>MTQDLPPKAPSRTAQDRKEHRRTLAQDAVNLPNLLTMFRIVMIPVFLVLLDRQTPVACFWAALVYTLAALTDALDGYLARRMGVVSVLGKFLDPLADKLIVMAGLVWMVPMGRIPAWVVVVLLGREISVTGLRSVAANSGVVISAGREGKTKTALQMIGIIALVLGYPYHLSYLGIDLGVVDLVHVGRMLVYLSLVFSVASAAQYLHLFGQAVEAKDSKHRDTSVRDVSAHAQED</sequence>
<proteinExistence type="inferred from homology"/>
<evidence type="ECO:0000256" key="17">
    <source>
        <dbReference type="SAM" id="Phobius"/>
    </source>
</evidence>
<comment type="catalytic activity">
    <reaction evidence="14">
        <text>a CDP-1,2-diacyl-sn-glycerol + sn-glycerol 3-phosphate = a 1,2-diacyl-sn-glycero-3-phospho-(1'-sn-glycero-3'-phosphate) + CMP + H(+)</text>
        <dbReference type="Rhea" id="RHEA:12593"/>
        <dbReference type="ChEBI" id="CHEBI:15378"/>
        <dbReference type="ChEBI" id="CHEBI:57597"/>
        <dbReference type="ChEBI" id="CHEBI:58332"/>
        <dbReference type="ChEBI" id="CHEBI:60110"/>
        <dbReference type="ChEBI" id="CHEBI:60377"/>
        <dbReference type="EC" id="2.7.8.5"/>
    </reaction>
</comment>
<evidence type="ECO:0000256" key="11">
    <source>
        <dbReference type="ARBA" id="ARBA00023136"/>
    </source>
</evidence>
<evidence type="ECO:0000256" key="3">
    <source>
        <dbReference type="ARBA" id="ARBA00010441"/>
    </source>
</evidence>
<evidence type="ECO:0000256" key="13">
    <source>
        <dbReference type="ARBA" id="ARBA00023264"/>
    </source>
</evidence>
<keyword evidence="12" id="KW-0594">Phospholipid biosynthesis</keyword>
<dbReference type="InterPro" id="IPR050324">
    <property type="entry name" value="CDP-alcohol_PTase-I"/>
</dbReference>
<keyword evidence="8 17" id="KW-0812">Transmembrane</keyword>
<evidence type="ECO:0000256" key="15">
    <source>
        <dbReference type="NCBIfam" id="TIGR00560"/>
    </source>
</evidence>
<dbReference type="PANTHER" id="PTHR14269">
    <property type="entry name" value="CDP-DIACYLGLYCEROL--GLYCEROL-3-PHOSPHATE 3-PHOSPHATIDYLTRANSFERASE-RELATED"/>
    <property type="match status" value="1"/>
</dbReference>
<protein>
    <recommendedName>
        <fullName evidence="5 15">CDP-diacylglycerol--glycerol-3-phosphate 3-phosphatidyltransferase</fullName>
        <ecNumber evidence="4 15">2.7.8.5</ecNumber>
    </recommendedName>
</protein>
<evidence type="ECO:0000256" key="5">
    <source>
        <dbReference type="ARBA" id="ARBA00014944"/>
    </source>
</evidence>
<dbReference type="InterPro" id="IPR043130">
    <property type="entry name" value="CDP-OH_PTrfase_TM_dom"/>
</dbReference>
<keyword evidence="19" id="KW-1185">Reference proteome</keyword>
<feature type="transmembrane region" description="Helical" evidence="17">
    <location>
        <begin position="31"/>
        <end position="50"/>
    </location>
</feature>
<keyword evidence="11 17" id="KW-0472">Membrane</keyword>
<feature type="transmembrane region" description="Helical" evidence="17">
    <location>
        <begin position="153"/>
        <end position="169"/>
    </location>
</feature>
<dbReference type="Proteomes" id="UP001370348">
    <property type="component" value="Chromosome"/>
</dbReference>
<evidence type="ECO:0000256" key="14">
    <source>
        <dbReference type="ARBA" id="ARBA00048586"/>
    </source>
</evidence>
<keyword evidence="10" id="KW-0443">Lipid metabolism</keyword>
<dbReference type="PIRSF" id="PIRSF000847">
    <property type="entry name" value="Phos_ph_gly_syn"/>
    <property type="match status" value="1"/>
</dbReference>